<dbReference type="PIRSF" id="PIRSF006066">
    <property type="entry name" value="HI0050"/>
    <property type="match status" value="1"/>
</dbReference>
<keyword evidence="10" id="KW-1185">Reference proteome</keyword>
<evidence type="ECO:0000259" key="8">
    <source>
        <dbReference type="Pfam" id="PF06808"/>
    </source>
</evidence>
<feature type="transmembrane region" description="Helical" evidence="7">
    <location>
        <begin position="249"/>
        <end position="267"/>
    </location>
</feature>
<dbReference type="GO" id="GO:0022857">
    <property type="term" value="F:transmembrane transporter activity"/>
    <property type="evidence" value="ECO:0007669"/>
    <property type="project" value="UniProtKB-UniRule"/>
</dbReference>
<evidence type="ECO:0000313" key="9">
    <source>
        <dbReference type="EMBL" id="PWL16468.1"/>
    </source>
</evidence>
<proteinExistence type="inferred from homology"/>
<gene>
    <name evidence="9" type="ORF">DKP76_16880</name>
</gene>
<feature type="transmembrane region" description="Helical" evidence="7">
    <location>
        <begin position="279"/>
        <end position="300"/>
    </location>
</feature>
<dbReference type="PANTHER" id="PTHR33362:SF5">
    <property type="entry name" value="C4-DICARBOXYLATE TRAP TRANSPORTER LARGE PERMEASE PROTEIN DCTM"/>
    <property type="match status" value="1"/>
</dbReference>
<feature type="transmembrane region" description="Helical" evidence="7">
    <location>
        <begin position="64"/>
        <end position="92"/>
    </location>
</feature>
<feature type="transmembrane region" description="Helical" evidence="7">
    <location>
        <begin position="173"/>
        <end position="200"/>
    </location>
</feature>
<feature type="transmembrane region" description="Helical" evidence="7">
    <location>
        <begin position="29"/>
        <end position="52"/>
    </location>
</feature>
<keyword evidence="3 7" id="KW-0997">Cell inner membrane</keyword>
<dbReference type="InterPro" id="IPR010656">
    <property type="entry name" value="DctM"/>
</dbReference>
<dbReference type="Pfam" id="PF06808">
    <property type="entry name" value="DctM"/>
    <property type="match status" value="1"/>
</dbReference>
<feature type="domain" description="TRAP C4-dicarboxylate transport system permease DctM subunit" evidence="8">
    <location>
        <begin position="11"/>
        <end position="426"/>
    </location>
</feature>
<feature type="transmembrane region" description="Helical" evidence="7">
    <location>
        <begin position="320"/>
        <end position="351"/>
    </location>
</feature>
<feature type="transmembrane region" description="Helical" evidence="7">
    <location>
        <begin position="141"/>
        <end position="167"/>
    </location>
</feature>
<evidence type="ECO:0000256" key="1">
    <source>
        <dbReference type="ARBA" id="ARBA00004429"/>
    </source>
</evidence>
<dbReference type="EMBL" id="QGDB01000009">
    <property type="protein sequence ID" value="PWL16468.1"/>
    <property type="molecule type" value="Genomic_DNA"/>
</dbReference>
<organism evidence="9 10">
    <name type="scientific">Falsochrobactrum shanghaiense</name>
    <dbReference type="NCBI Taxonomy" id="2201899"/>
    <lineage>
        <taxon>Bacteria</taxon>
        <taxon>Pseudomonadati</taxon>
        <taxon>Pseudomonadota</taxon>
        <taxon>Alphaproteobacteria</taxon>
        <taxon>Hyphomicrobiales</taxon>
        <taxon>Brucellaceae</taxon>
        <taxon>Falsochrobactrum</taxon>
    </lineage>
</organism>
<dbReference type="RefSeq" id="WP_109707850.1">
    <property type="nucleotide sequence ID" value="NZ_QGDB01000009.1"/>
</dbReference>
<dbReference type="Proteomes" id="UP000245865">
    <property type="component" value="Unassembled WGS sequence"/>
</dbReference>
<keyword evidence="4 7" id="KW-0812">Transmembrane</keyword>
<comment type="caution">
    <text evidence="9">The sequence shown here is derived from an EMBL/GenBank/DDBJ whole genome shotgun (WGS) entry which is preliminary data.</text>
</comment>
<keyword evidence="7" id="KW-0813">Transport</keyword>
<keyword evidence="2" id="KW-1003">Cell membrane</keyword>
<evidence type="ECO:0000256" key="2">
    <source>
        <dbReference type="ARBA" id="ARBA00022475"/>
    </source>
</evidence>
<evidence type="ECO:0000256" key="5">
    <source>
        <dbReference type="ARBA" id="ARBA00022989"/>
    </source>
</evidence>
<dbReference type="PANTHER" id="PTHR33362">
    <property type="entry name" value="SIALIC ACID TRAP TRANSPORTER PERMEASE PROTEIN SIAT-RELATED"/>
    <property type="match status" value="1"/>
</dbReference>
<keyword evidence="5 7" id="KW-1133">Transmembrane helix</keyword>
<comment type="similarity">
    <text evidence="7">Belongs to the TRAP transporter large permease family.</text>
</comment>
<dbReference type="NCBIfam" id="TIGR00786">
    <property type="entry name" value="dctM"/>
    <property type="match status" value="1"/>
</dbReference>
<comment type="function">
    <text evidence="7">Part of the tripartite ATP-independent periplasmic (TRAP) transport system.</text>
</comment>
<evidence type="ECO:0000256" key="6">
    <source>
        <dbReference type="ARBA" id="ARBA00023136"/>
    </source>
</evidence>
<evidence type="ECO:0000256" key="4">
    <source>
        <dbReference type="ARBA" id="ARBA00022692"/>
    </source>
</evidence>
<dbReference type="OrthoDB" id="8043430at2"/>
<feature type="transmembrane region" description="Helical" evidence="7">
    <location>
        <begin position="221"/>
        <end position="243"/>
    </location>
</feature>
<protein>
    <recommendedName>
        <fullName evidence="7">TRAP transporter large permease protein</fullName>
    </recommendedName>
</protein>
<evidence type="ECO:0000313" key="10">
    <source>
        <dbReference type="Proteomes" id="UP000245865"/>
    </source>
</evidence>
<comment type="caution">
    <text evidence="7">Lacks conserved residue(s) required for the propagation of feature annotation.</text>
</comment>
<reference evidence="9 10" key="1">
    <citation type="submission" date="2018-05" db="EMBL/GenBank/DDBJ databases">
        <title>Comparative genomic sequence analysis between strain HN4 and CCM 8460T (Falsochrobactrum ovis) will provide more evidence to prove that HN4 is a new species of Falsochrobactrum.</title>
        <authorList>
            <person name="Lyu W."/>
            <person name="Sun L."/>
            <person name="Yao L."/>
        </authorList>
    </citation>
    <scope>NUCLEOTIDE SEQUENCE [LARGE SCALE GENOMIC DNA]</scope>
    <source>
        <strain evidence="9 10">HN4</strain>
    </source>
</reference>
<feature type="transmembrane region" description="Helical" evidence="7">
    <location>
        <begin position="408"/>
        <end position="430"/>
    </location>
</feature>
<comment type="subcellular location">
    <subcellularLocation>
        <location evidence="1 7">Cell inner membrane</location>
        <topology evidence="1 7">Multi-pass membrane protein</topology>
    </subcellularLocation>
</comment>
<name>A0A316J5N0_9HYPH</name>
<feature type="transmembrane region" description="Helical" evidence="7">
    <location>
        <begin position="363"/>
        <end position="388"/>
    </location>
</feature>
<accession>A0A316J5N0</accession>
<evidence type="ECO:0000256" key="7">
    <source>
        <dbReference type="RuleBase" id="RU369079"/>
    </source>
</evidence>
<dbReference type="AlphaFoldDB" id="A0A316J5N0"/>
<sequence>MDNLTVGILGVVAVLSLIAIRVQVGVVLGLVAFVGISVIATTSAAWGILASIPQNFVAQWSLSAIPMFLLMGYIASQCGLTSGLFASARILLGRVPGGLASSTVVASALFASTSGSSVATAAAFARIAVPEMLKANYKPSLATGCVAAAGTLGSLIPPSILMILYGIFTNTSIGAIFLAGILPGILSAAAYILMITVRAWRDPSLAPSIQEKTSRSQIRAALLDIWPLPLLIAAVLGSIFTGIATPTEAAALGALVALAIAASRRSLSWLAIRKALVDTAEGTCTVLIIAVGAVMFSTFMGLSGLPNAFAALLLEYVDSVIGVILVVAVLYIILGMFVESASIMLLTIPVLQPILNSLGVDMIWFGIIVIKLLEIGMITPPVGMNVFVIRSALGRTVKLASVFKGATWFIVTDLVTLGLIIAFPAIALYLPTLMMK</sequence>
<comment type="subunit">
    <text evidence="7">The complex comprises the extracytoplasmic solute receptor protein and the two transmembrane proteins.</text>
</comment>
<evidence type="ECO:0000256" key="3">
    <source>
        <dbReference type="ARBA" id="ARBA00022519"/>
    </source>
</evidence>
<keyword evidence="6 7" id="KW-0472">Membrane</keyword>
<dbReference type="InterPro" id="IPR004681">
    <property type="entry name" value="TRAP_DctM"/>
</dbReference>
<dbReference type="GO" id="GO:0005886">
    <property type="term" value="C:plasma membrane"/>
    <property type="evidence" value="ECO:0007669"/>
    <property type="project" value="UniProtKB-SubCell"/>
</dbReference>